<dbReference type="EMBL" id="PNBA02000018">
    <property type="protein sequence ID" value="KAG6393480.1"/>
    <property type="molecule type" value="Genomic_DNA"/>
</dbReference>
<dbReference type="Proteomes" id="UP000298416">
    <property type="component" value="Unassembled WGS sequence"/>
</dbReference>
<reference evidence="2" key="2">
    <citation type="submission" date="2020-08" db="EMBL/GenBank/DDBJ databases">
        <title>Plant Genome Project.</title>
        <authorList>
            <person name="Zhang R.-G."/>
        </authorList>
    </citation>
    <scope>NUCLEOTIDE SEQUENCE</scope>
    <source>
        <strain evidence="2">Huo1</strain>
        <tissue evidence="2">Leaf</tissue>
    </source>
</reference>
<reference evidence="2" key="1">
    <citation type="submission" date="2018-01" db="EMBL/GenBank/DDBJ databases">
        <authorList>
            <person name="Mao J.F."/>
        </authorList>
    </citation>
    <scope>NUCLEOTIDE SEQUENCE</scope>
    <source>
        <strain evidence="2">Huo1</strain>
        <tissue evidence="2">Leaf</tissue>
    </source>
</reference>
<keyword evidence="3" id="KW-1185">Reference proteome</keyword>
<gene>
    <name evidence="2" type="ORF">SASPL_147722</name>
</gene>
<proteinExistence type="predicted"/>
<comment type="caution">
    <text evidence="2">The sequence shown here is derived from an EMBL/GenBank/DDBJ whole genome shotgun (WGS) entry which is preliminary data.</text>
</comment>
<name>A0A8X8WE50_SALSN</name>
<accession>A0A8X8WE50</accession>
<feature type="domain" description="F-box associated beta-propeller type 1" evidence="1">
    <location>
        <begin position="18"/>
        <end position="109"/>
    </location>
</feature>
<dbReference type="AlphaFoldDB" id="A0A8X8WE50"/>
<dbReference type="InterPro" id="IPR006527">
    <property type="entry name" value="F-box-assoc_dom_typ1"/>
</dbReference>
<dbReference type="Pfam" id="PF07734">
    <property type="entry name" value="FBA_1"/>
    <property type="match status" value="1"/>
</dbReference>
<evidence type="ECO:0000259" key="1">
    <source>
        <dbReference type="Pfam" id="PF07734"/>
    </source>
</evidence>
<protein>
    <recommendedName>
        <fullName evidence="1">F-box associated beta-propeller type 1 domain-containing protein</fullName>
    </recommendedName>
</protein>
<evidence type="ECO:0000313" key="2">
    <source>
        <dbReference type="EMBL" id="KAG6393480.1"/>
    </source>
</evidence>
<organism evidence="2">
    <name type="scientific">Salvia splendens</name>
    <name type="common">Scarlet sage</name>
    <dbReference type="NCBI Taxonomy" id="180675"/>
    <lineage>
        <taxon>Eukaryota</taxon>
        <taxon>Viridiplantae</taxon>
        <taxon>Streptophyta</taxon>
        <taxon>Embryophyta</taxon>
        <taxon>Tracheophyta</taxon>
        <taxon>Spermatophyta</taxon>
        <taxon>Magnoliopsida</taxon>
        <taxon>eudicotyledons</taxon>
        <taxon>Gunneridae</taxon>
        <taxon>Pentapetalae</taxon>
        <taxon>asterids</taxon>
        <taxon>lamiids</taxon>
        <taxon>Lamiales</taxon>
        <taxon>Lamiaceae</taxon>
        <taxon>Nepetoideae</taxon>
        <taxon>Mentheae</taxon>
        <taxon>Salviinae</taxon>
        <taxon>Salvia</taxon>
        <taxon>Salvia subgen. Calosphace</taxon>
        <taxon>core Calosphace</taxon>
    </lineage>
</organism>
<sequence length="148" mass="16656">MLPLSPYCSSQSHRDIYSNYIAGLGFDEYYKVLELLPCCSLERSLHANLYSESTDSWRELDLLLDVVIENPIKSVCKNGSFTHGQAGRRTCSNKMILCFDMKNEVFRTITISGSNILGPFCDFVAILAKDDCSFVIPVLSHGILKVYE</sequence>
<evidence type="ECO:0000313" key="3">
    <source>
        <dbReference type="Proteomes" id="UP000298416"/>
    </source>
</evidence>